<reference evidence="2" key="1">
    <citation type="submission" date="2023-03" db="EMBL/GenBank/DDBJ databases">
        <title>Chromosome-level genomes of two armyworms, Mythimna separata and Mythimna loreyi, provide insights into the biosynthesis and reception of sex pheromones.</title>
        <authorList>
            <person name="Zhao H."/>
        </authorList>
    </citation>
    <scope>NUCLEOTIDE SEQUENCE</scope>
    <source>
        <strain evidence="2">BeijingLab</strain>
        <tissue evidence="2">Pupa</tissue>
    </source>
</reference>
<dbReference type="InterPro" id="IPR036188">
    <property type="entry name" value="FAD/NAD-bd_sf"/>
</dbReference>
<dbReference type="Gene3D" id="3.50.50.60">
    <property type="entry name" value="FAD/NAD(P)-binding domain"/>
    <property type="match status" value="1"/>
</dbReference>
<protein>
    <recommendedName>
        <fullName evidence="4">Glucose-methanol-choline oxidoreductase N-terminal domain-containing protein</fullName>
    </recommendedName>
</protein>
<proteinExistence type="inferred from homology"/>
<dbReference type="GO" id="GO:0050660">
    <property type="term" value="F:flavin adenine dinucleotide binding"/>
    <property type="evidence" value="ECO:0007669"/>
    <property type="project" value="InterPro"/>
</dbReference>
<dbReference type="InterPro" id="IPR012132">
    <property type="entry name" value="GMC_OxRdtase"/>
</dbReference>
<comment type="caution">
    <text evidence="2">The sequence shown here is derived from an EMBL/GenBank/DDBJ whole genome shotgun (WGS) entry which is preliminary data.</text>
</comment>
<evidence type="ECO:0008006" key="4">
    <source>
        <dbReference type="Google" id="ProtNLM"/>
    </source>
</evidence>
<evidence type="ECO:0000313" key="2">
    <source>
        <dbReference type="EMBL" id="KAJ8706175.1"/>
    </source>
</evidence>
<sequence>MSVSEAGLAGIESLQLALQVIQTMVQATSWRFPVDCNAINGSTHDFIIVGAGTAGCVIANRLSADMNTDVLLLEAGGPSPMEADMAGLFTVIPSTPYDYNFTSVNDGYTAQNLQGGQTSTRIIITCIM</sequence>
<keyword evidence="3" id="KW-1185">Reference proteome</keyword>
<dbReference type="Pfam" id="PF13450">
    <property type="entry name" value="NAD_binding_8"/>
    <property type="match status" value="1"/>
</dbReference>
<name>A0AAD7Y8L0_MYTSE</name>
<comment type="similarity">
    <text evidence="1">Belongs to the GMC oxidoreductase family.</text>
</comment>
<dbReference type="Gene3D" id="3.30.560.10">
    <property type="entry name" value="Glucose Oxidase, domain 3"/>
    <property type="match status" value="1"/>
</dbReference>
<gene>
    <name evidence="2" type="ORF">PYW07_010952</name>
</gene>
<evidence type="ECO:0000256" key="1">
    <source>
        <dbReference type="ARBA" id="ARBA00010790"/>
    </source>
</evidence>
<accession>A0AAD7Y8L0</accession>
<dbReference type="PANTHER" id="PTHR11552">
    <property type="entry name" value="GLUCOSE-METHANOL-CHOLINE GMC OXIDOREDUCTASE"/>
    <property type="match status" value="1"/>
</dbReference>
<organism evidence="2 3">
    <name type="scientific">Mythimna separata</name>
    <name type="common">Oriental armyworm</name>
    <name type="synonym">Pseudaletia separata</name>
    <dbReference type="NCBI Taxonomy" id="271217"/>
    <lineage>
        <taxon>Eukaryota</taxon>
        <taxon>Metazoa</taxon>
        <taxon>Ecdysozoa</taxon>
        <taxon>Arthropoda</taxon>
        <taxon>Hexapoda</taxon>
        <taxon>Insecta</taxon>
        <taxon>Pterygota</taxon>
        <taxon>Neoptera</taxon>
        <taxon>Endopterygota</taxon>
        <taxon>Lepidoptera</taxon>
        <taxon>Glossata</taxon>
        <taxon>Ditrysia</taxon>
        <taxon>Noctuoidea</taxon>
        <taxon>Noctuidae</taxon>
        <taxon>Noctuinae</taxon>
        <taxon>Hadenini</taxon>
        <taxon>Mythimna</taxon>
    </lineage>
</organism>
<dbReference type="AlphaFoldDB" id="A0AAD7Y8L0"/>
<evidence type="ECO:0000313" key="3">
    <source>
        <dbReference type="Proteomes" id="UP001231518"/>
    </source>
</evidence>
<dbReference type="SUPFAM" id="SSF51905">
    <property type="entry name" value="FAD/NAD(P)-binding domain"/>
    <property type="match status" value="1"/>
</dbReference>
<dbReference type="GO" id="GO:0016491">
    <property type="term" value="F:oxidoreductase activity"/>
    <property type="evidence" value="ECO:0007669"/>
    <property type="project" value="TreeGrafter"/>
</dbReference>
<dbReference type="PANTHER" id="PTHR11552:SF147">
    <property type="entry name" value="CHOLINE DEHYDROGENASE, MITOCHONDRIAL"/>
    <property type="match status" value="1"/>
</dbReference>
<dbReference type="EMBL" id="JARGEI010000029">
    <property type="protein sequence ID" value="KAJ8706175.1"/>
    <property type="molecule type" value="Genomic_DNA"/>
</dbReference>
<dbReference type="Proteomes" id="UP001231518">
    <property type="component" value="Chromosome 26"/>
</dbReference>